<keyword evidence="2" id="KW-0472">Membrane</keyword>
<dbReference type="EMBL" id="SPMZ01000074">
    <property type="protein sequence ID" value="NMQ21031.1"/>
    <property type="molecule type" value="Genomic_DNA"/>
</dbReference>
<proteinExistence type="predicted"/>
<accession>A0ABX1TQR7</accession>
<keyword evidence="2" id="KW-1133">Transmembrane helix</keyword>
<protein>
    <submittedName>
        <fullName evidence="3">Uncharacterized protein</fullName>
    </submittedName>
</protein>
<gene>
    <name evidence="3" type="ORF">E4P82_18645</name>
</gene>
<reference evidence="3 4" key="1">
    <citation type="submission" date="2019-03" db="EMBL/GenBank/DDBJ databases">
        <title>Metabolic reconstructions from genomes of highly enriched 'Candidatus Accumulibacter' and 'Candidatus Competibacter' bioreactor populations.</title>
        <authorList>
            <person name="Annavajhala M.K."/>
            <person name="Welles L."/>
            <person name="Abbas B."/>
            <person name="Sorokin D."/>
            <person name="Park H."/>
            <person name="Van Loosdrecht M."/>
            <person name="Chandran K."/>
        </authorList>
    </citation>
    <scope>NUCLEOTIDE SEQUENCE [LARGE SCALE GENOMIC DNA]</scope>
    <source>
        <strain evidence="3 4">SBR_G</strain>
    </source>
</reference>
<feature type="region of interest" description="Disordered" evidence="1">
    <location>
        <begin position="1"/>
        <end position="29"/>
    </location>
</feature>
<evidence type="ECO:0000256" key="1">
    <source>
        <dbReference type="SAM" id="MobiDB-lite"/>
    </source>
</evidence>
<feature type="transmembrane region" description="Helical" evidence="2">
    <location>
        <begin position="34"/>
        <end position="55"/>
    </location>
</feature>
<organism evidence="3 4">
    <name type="scientific">Candidatus Competibacter phosphatis</name>
    <dbReference type="NCBI Taxonomy" id="221280"/>
    <lineage>
        <taxon>Bacteria</taxon>
        <taxon>Pseudomonadati</taxon>
        <taxon>Pseudomonadota</taxon>
        <taxon>Gammaproteobacteria</taxon>
        <taxon>Candidatus Competibacteraceae</taxon>
        <taxon>Candidatus Competibacter</taxon>
    </lineage>
</organism>
<dbReference type="RefSeq" id="WP_169250297.1">
    <property type="nucleotide sequence ID" value="NZ_SPMZ01000074.1"/>
</dbReference>
<keyword evidence="2" id="KW-0812">Transmembrane</keyword>
<comment type="caution">
    <text evidence="3">The sequence shown here is derived from an EMBL/GenBank/DDBJ whole genome shotgun (WGS) entry which is preliminary data.</text>
</comment>
<feature type="compositionally biased region" description="Low complexity" evidence="1">
    <location>
        <begin position="86"/>
        <end position="101"/>
    </location>
</feature>
<evidence type="ECO:0000313" key="3">
    <source>
        <dbReference type="EMBL" id="NMQ21031.1"/>
    </source>
</evidence>
<sequence>MSELPSIDEEARQDAPPVTDRPSAVKPPRRWPGFGMSVVVVAVVVALWYGAAGVLRETGLYDVSRWGSPSNDTPSLAALADRSAQSARSPTATDAPAPAAMPDRKAPASPVLSATQGASLRDQPPRAPPAELPRFTVRDGEQYDFLTDLDAETLKRLAEVQGQLDGLGQQVIALRQMVQGLVSEAGQQRLRDDTRQTRLQADLSAARRAIATLQTTVEDVEARLKRAGGGGLGGPFGAETVLSANGRAVPGWSVKAVSGHRAWLRTPKGGEVTVVAGERLKALGAVRTVDARQGIVVMSDGRVVR</sequence>
<name>A0ABX1TQR7_9GAMM</name>
<feature type="region of interest" description="Disordered" evidence="1">
    <location>
        <begin position="67"/>
        <end position="135"/>
    </location>
</feature>
<evidence type="ECO:0000313" key="4">
    <source>
        <dbReference type="Proteomes" id="UP000760480"/>
    </source>
</evidence>
<keyword evidence="4" id="KW-1185">Reference proteome</keyword>
<evidence type="ECO:0000256" key="2">
    <source>
        <dbReference type="SAM" id="Phobius"/>
    </source>
</evidence>
<dbReference type="Proteomes" id="UP000760480">
    <property type="component" value="Unassembled WGS sequence"/>
</dbReference>